<sequence>VIIPSHLLLYLLSVWVCGRLRTLPVSASILEILFSKKDQVPEDG</sequence>
<protein>
    <submittedName>
        <fullName evidence="1">Uncharacterized protein</fullName>
    </submittedName>
</protein>
<evidence type="ECO:0000313" key="1">
    <source>
        <dbReference type="EMBL" id="GAI24051.1"/>
    </source>
</evidence>
<dbReference type="EMBL" id="BARV01018822">
    <property type="protein sequence ID" value="GAI24051.1"/>
    <property type="molecule type" value="Genomic_DNA"/>
</dbReference>
<organism evidence="1">
    <name type="scientific">marine sediment metagenome</name>
    <dbReference type="NCBI Taxonomy" id="412755"/>
    <lineage>
        <taxon>unclassified sequences</taxon>
        <taxon>metagenomes</taxon>
        <taxon>ecological metagenomes</taxon>
    </lineage>
</organism>
<feature type="non-terminal residue" evidence="1">
    <location>
        <position position="1"/>
    </location>
</feature>
<reference evidence="1" key="1">
    <citation type="journal article" date="2014" name="Front. Microbiol.">
        <title>High frequency of phylogenetically diverse reductive dehalogenase-homologous genes in deep subseafloor sedimentary metagenomes.</title>
        <authorList>
            <person name="Kawai M."/>
            <person name="Futagami T."/>
            <person name="Toyoda A."/>
            <person name="Takaki Y."/>
            <person name="Nishi S."/>
            <person name="Hori S."/>
            <person name="Arai W."/>
            <person name="Tsubouchi T."/>
            <person name="Morono Y."/>
            <person name="Uchiyama I."/>
            <person name="Ito T."/>
            <person name="Fujiyama A."/>
            <person name="Inagaki F."/>
            <person name="Takami H."/>
        </authorList>
    </citation>
    <scope>NUCLEOTIDE SEQUENCE</scope>
    <source>
        <strain evidence="1">Expedition CK06-06</strain>
    </source>
</reference>
<gene>
    <name evidence="1" type="ORF">S06H3_31758</name>
</gene>
<name>X1N1C9_9ZZZZ</name>
<dbReference type="AlphaFoldDB" id="X1N1C9"/>
<comment type="caution">
    <text evidence="1">The sequence shown here is derived from an EMBL/GenBank/DDBJ whole genome shotgun (WGS) entry which is preliminary data.</text>
</comment>
<accession>X1N1C9</accession>
<proteinExistence type="predicted"/>